<organism evidence="2">
    <name type="scientific">marine sediment metagenome</name>
    <dbReference type="NCBI Taxonomy" id="412755"/>
    <lineage>
        <taxon>unclassified sequences</taxon>
        <taxon>metagenomes</taxon>
        <taxon>ecological metagenomes</taxon>
    </lineage>
</organism>
<sequence>MAVDKEAGRLVEKRDLAYILILLAIALAIGTYLIVTTVLIAKDGVIYIERAEQFSSNPIGIIKAHPPGYPFLIFVAHKCAALFADDSSVFTWIYSAQSVTLLCRLLAIIPLYFIGKLLVGPRRSFWGLLILIMLPYPAEFGSDVIREWPHILFLS</sequence>
<reference evidence="2" key="1">
    <citation type="journal article" date="2014" name="Front. Microbiol.">
        <title>High frequency of phylogenetically diverse reductive dehalogenase-homologous genes in deep subseafloor sedimentary metagenomes.</title>
        <authorList>
            <person name="Kawai M."/>
            <person name="Futagami T."/>
            <person name="Toyoda A."/>
            <person name="Takaki Y."/>
            <person name="Nishi S."/>
            <person name="Hori S."/>
            <person name="Arai W."/>
            <person name="Tsubouchi T."/>
            <person name="Morono Y."/>
            <person name="Uchiyama I."/>
            <person name="Ito T."/>
            <person name="Fujiyama A."/>
            <person name="Inagaki F."/>
            <person name="Takami H."/>
        </authorList>
    </citation>
    <scope>NUCLEOTIDE SEQUENCE</scope>
    <source>
        <strain evidence="2">Expedition CK06-06</strain>
    </source>
</reference>
<keyword evidence="1" id="KW-0472">Membrane</keyword>
<keyword evidence="1" id="KW-0812">Transmembrane</keyword>
<dbReference type="AlphaFoldDB" id="X1GSE4"/>
<gene>
    <name evidence="2" type="ORF">S03H2_19260</name>
</gene>
<comment type="caution">
    <text evidence="2">The sequence shown here is derived from an EMBL/GenBank/DDBJ whole genome shotgun (WGS) entry which is preliminary data.</text>
</comment>
<evidence type="ECO:0008006" key="3">
    <source>
        <dbReference type="Google" id="ProtNLM"/>
    </source>
</evidence>
<proteinExistence type="predicted"/>
<protein>
    <recommendedName>
        <fullName evidence="3">Glycosyltransferase RgtA/B/C/D-like domain-containing protein</fullName>
    </recommendedName>
</protein>
<evidence type="ECO:0000256" key="1">
    <source>
        <dbReference type="SAM" id="Phobius"/>
    </source>
</evidence>
<feature type="transmembrane region" description="Helical" evidence="1">
    <location>
        <begin position="92"/>
        <end position="113"/>
    </location>
</feature>
<evidence type="ECO:0000313" key="2">
    <source>
        <dbReference type="EMBL" id="GAH44509.1"/>
    </source>
</evidence>
<feature type="non-terminal residue" evidence="2">
    <location>
        <position position="155"/>
    </location>
</feature>
<name>X1GSE4_9ZZZZ</name>
<keyword evidence="1" id="KW-1133">Transmembrane helix</keyword>
<dbReference type="EMBL" id="BARU01010046">
    <property type="protein sequence ID" value="GAH44509.1"/>
    <property type="molecule type" value="Genomic_DNA"/>
</dbReference>
<accession>X1GSE4</accession>
<feature type="transmembrane region" description="Helical" evidence="1">
    <location>
        <begin position="16"/>
        <end position="41"/>
    </location>
</feature>